<feature type="region of interest" description="Disordered" evidence="1">
    <location>
        <begin position="264"/>
        <end position="292"/>
    </location>
</feature>
<name>A0A314XNR0_PRUYE</name>
<dbReference type="Pfam" id="PF12937">
    <property type="entry name" value="F-box-like"/>
    <property type="match status" value="1"/>
</dbReference>
<evidence type="ECO:0000313" key="3">
    <source>
        <dbReference type="EMBL" id="PQP96244.1"/>
    </source>
</evidence>
<organism evidence="3 4">
    <name type="scientific">Prunus yedoensis var. nudiflora</name>
    <dbReference type="NCBI Taxonomy" id="2094558"/>
    <lineage>
        <taxon>Eukaryota</taxon>
        <taxon>Viridiplantae</taxon>
        <taxon>Streptophyta</taxon>
        <taxon>Embryophyta</taxon>
        <taxon>Tracheophyta</taxon>
        <taxon>Spermatophyta</taxon>
        <taxon>Magnoliopsida</taxon>
        <taxon>eudicotyledons</taxon>
        <taxon>Gunneridae</taxon>
        <taxon>Pentapetalae</taxon>
        <taxon>rosids</taxon>
        <taxon>fabids</taxon>
        <taxon>Rosales</taxon>
        <taxon>Rosaceae</taxon>
        <taxon>Amygdaloideae</taxon>
        <taxon>Amygdaleae</taxon>
        <taxon>Prunus</taxon>
    </lineage>
</organism>
<dbReference type="STRING" id="2094558.A0A314XNR0"/>
<dbReference type="Proteomes" id="UP000250321">
    <property type="component" value="Unassembled WGS sequence"/>
</dbReference>
<dbReference type="PANTHER" id="PTHR47744:SF1">
    <property type="entry name" value="OS05G0526300 PROTEIN"/>
    <property type="match status" value="1"/>
</dbReference>
<keyword evidence="4" id="KW-1185">Reference proteome</keyword>
<dbReference type="Pfam" id="PF24104">
    <property type="entry name" value="At5g52880_ARM"/>
    <property type="match status" value="1"/>
</dbReference>
<accession>A0A314XNR0</accession>
<protein>
    <submittedName>
        <fullName evidence="3">F-box protein</fullName>
    </submittedName>
</protein>
<dbReference type="InterPro" id="IPR036047">
    <property type="entry name" value="F-box-like_dom_sf"/>
</dbReference>
<dbReference type="OrthoDB" id="10257471at2759"/>
<dbReference type="PANTHER" id="PTHR47744">
    <property type="entry name" value="OS05G0526300 PROTEIN"/>
    <property type="match status" value="1"/>
</dbReference>
<dbReference type="AlphaFoldDB" id="A0A314XNR0"/>
<evidence type="ECO:0000259" key="2">
    <source>
        <dbReference type="PROSITE" id="PS50181"/>
    </source>
</evidence>
<dbReference type="SMART" id="SM00256">
    <property type="entry name" value="FBOX"/>
    <property type="match status" value="1"/>
</dbReference>
<dbReference type="SUPFAM" id="SSF81383">
    <property type="entry name" value="F-box domain"/>
    <property type="match status" value="1"/>
</dbReference>
<sequence length="292" mass="33136">MSKPLERYQKLGLKESLPRIHRYPLACKELSLILRGAYKKIPKNLQSLIFQDTLTAFRLLPEMQTRNAVLAAHLLLQSVEAALPKQKKNAAVTEYKNAMVAHKRRTKARQEENVSGSTQLPQDVLVHIFSFLDMQSLVSVGLVCWLWNIAASENNLWQAQYTTFFGNSDNDAMIKGRQISRLVEDEEGYTLFWREAFKRAYLGSSSKKLKSSRGYCRDCNTIVWLNNMKCSNEHTGLNSENQKIKPVLPSQVVGYLLDDSLPLASSSDSDSDSDGGPFSRLWAYQRPLSKTQ</sequence>
<dbReference type="PROSITE" id="PS50181">
    <property type="entry name" value="FBOX"/>
    <property type="match status" value="1"/>
</dbReference>
<gene>
    <name evidence="3" type="ORF">Pyn_01798</name>
</gene>
<dbReference type="InterPro" id="IPR001810">
    <property type="entry name" value="F-box_dom"/>
</dbReference>
<dbReference type="Gene3D" id="1.20.1280.50">
    <property type="match status" value="1"/>
</dbReference>
<dbReference type="EMBL" id="PJQY01002129">
    <property type="protein sequence ID" value="PQP96244.1"/>
    <property type="molecule type" value="Genomic_DNA"/>
</dbReference>
<reference evidence="3 4" key="1">
    <citation type="submission" date="2018-02" db="EMBL/GenBank/DDBJ databases">
        <title>Draft genome of wild Prunus yedoensis var. nudiflora.</title>
        <authorList>
            <person name="Baek S."/>
            <person name="Kim J.-H."/>
            <person name="Choi K."/>
            <person name="Kim G.-B."/>
            <person name="Cho A."/>
            <person name="Jang H."/>
            <person name="Shin C.-H."/>
            <person name="Yu H.-J."/>
            <person name="Mun J.-H."/>
        </authorList>
    </citation>
    <scope>NUCLEOTIDE SEQUENCE [LARGE SCALE GENOMIC DNA]</scope>
    <source>
        <strain evidence="4">cv. Jeju island</strain>
        <tissue evidence="3">Leaf</tissue>
    </source>
</reference>
<dbReference type="CDD" id="cd09917">
    <property type="entry name" value="F-box_SF"/>
    <property type="match status" value="1"/>
</dbReference>
<proteinExistence type="predicted"/>
<evidence type="ECO:0000313" key="4">
    <source>
        <dbReference type="Proteomes" id="UP000250321"/>
    </source>
</evidence>
<comment type="caution">
    <text evidence="3">The sequence shown here is derived from an EMBL/GenBank/DDBJ whole genome shotgun (WGS) entry which is preliminary data.</text>
</comment>
<feature type="domain" description="F-box" evidence="2">
    <location>
        <begin position="114"/>
        <end position="160"/>
    </location>
</feature>
<evidence type="ECO:0000256" key="1">
    <source>
        <dbReference type="SAM" id="MobiDB-lite"/>
    </source>
</evidence>
<dbReference type="InterPro" id="IPR057039">
    <property type="entry name" value="At5g52880_ARM"/>
</dbReference>